<dbReference type="Pfam" id="PF19077">
    <property type="entry name" value="Big_13"/>
    <property type="match status" value="2"/>
</dbReference>
<feature type="domain" description="Bacterial Ig-like" evidence="2">
    <location>
        <begin position="185"/>
        <end position="266"/>
    </location>
</feature>
<feature type="domain" description="Bacterial Ig" evidence="1">
    <location>
        <begin position="79"/>
        <end position="160"/>
    </location>
</feature>
<dbReference type="InterPro" id="IPR044016">
    <property type="entry name" value="Big_13"/>
</dbReference>
<dbReference type="Gene3D" id="2.60.40.10">
    <property type="entry name" value="Immunoglobulins"/>
    <property type="match status" value="4"/>
</dbReference>
<evidence type="ECO:0000313" key="4">
    <source>
        <dbReference type="Proteomes" id="UP000251197"/>
    </source>
</evidence>
<dbReference type="InterPro" id="IPR041498">
    <property type="entry name" value="Big_6"/>
</dbReference>
<sequence>MTANRFSAVPGEAGSTLTIFDNGLPIGQVTVGNDGNWTFTPTNAMGEGLHTITLQQTDPAGNVSTITVGPTFTVDTIPPDPVTIDTVSQDGTTVTGTGEAGDTVKVVGPNGVVLGTAQIDQTGHFTLTLSPAQTHGGTLTAQVQDAAGNVGPDTTFDASDSGFPPVPVLVSVIDDVGTLQGPLTNGQATDDNRPTLSGTAEIGALNVTIYDNGVLIWVLPPVNPDGSWTFTPLLPLTEGSHSFTVTATNDNGTGGASAPFSVVVDTVPPGLPTALTVSDDGTTLSGTAEANSKVTITDANGNTLGSATVDGTGHFTVTLTPPQLNGQILTG</sequence>
<feature type="domain" description="Bacterial Ig" evidence="1">
    <location>
        <begin position="269"/>
        <end position="330"/>
    </location>
</feature>
<dbReference type="Pfam" id="PF17936">
    <property type="entry name" value="Big_6"/>
    <property type="match status" value="2"/>
</dbReference>
<name>A0A2X3IY24_9ENTR</name>
<evidence type="ECO:0000259" key="2">
    <source>
        <dbReference type="Pfam" id="PF19077"/>
    </source>
</evidence>
<dbReference type="EMBL" id="UAVU01000008">
    <property type="protein sequence ID" value="SQC91457.1"/>
    <property type="molecule type" value="Genomic_DNA"/>
</dbReference>
<evidence type="ECO:0000259" key="1">
    <source>
        <dbReference type="Pfam" id="PF17936"/>
    </source>
</evidence>
<dbReference type="Proteomes" id="UP000251197">
    <property type="component" value="Unassembled WGS sequence"/>
</dbReference>
<feature type="domain" description="Bacterial Ig-like" evidence="2">
    <location>
        <begin position="12"/>
        <end position="76"/>
    </location>
</feature>
<evidence type="ECO:0000313" key="3">
    <source>
        <dbReference type="EMBL" id="SQC91457.1"/>
    </source>
</evidence>
<dbReference type="NCBIfam" id="NF033510">
    <property type="entry name" value="Ca_tandemer"/>
    <property type="match status" value="4"/>
</dbReference>
<dbReference type="AlphaFoldDB" id="A0A2X3IY24"/>
<proteinExistence type="predicted"/>
<protein>
    <submittedName>
        <fullName evidence="3">Uncharacterized protein</fullName>
    </submittedName>
</protein>
<organism evidence="3 4">
    <name type="scientific">Cedecea neteri</name>
    <dbReference type="NCBI Taxonomy" id="158822"/>
    <lineage>
        <taxon>Bacteria</taxon>
        <taxon>Pseudomonadati</taxon>
        <taxon>Pseudomonadota</taxon>
        <taxon>Gammaproteobacteria</taxon>
        <taxon>Enterobacterales</taxon>
        <taxon>Enterobacteriaceae</taxon>
        <taxon>Cedecea</taxon>
    </lineage>
</organism>
<dbReference type="InterPro" id="IPR013783">
    <property type="entry name" value="Ig-like_fold"/>
</dbReference>
<gene>
    <name evidence="3" type="ORF">NCTC12120_04618</name>
</gene>
<accession>A0A2X3IY24</accession>
<reference evidence="3 4" key="1">
    <citation type="submission" date="2018-06" db="EMBL/GenBank/DDBJ databases">
        <authorList>
            <consortium name="Pathogen Informatics"/>
            <person name="Doyle S."/>
        </authorList>
    </citation>
    <scope>NUCLEOTIDE SEQUENCE [LARGE SCALE GENOMIC DNA]</scope>
    <source>
        <strain evidence="3 4">NCTC12120</strain>
    </source>
</reference>